<name>A0A8T7M4S0_9CHLR</name>
<evidence type="ECO:0000313" key="4">
    <source>
        <dbReference type="Proteomes" id="UP000521676"/>
    </source>
</evidence>
<reference evidence="2 4" key="1">
    <citation type="submission" date="2020-06" db="EMBL/GenBank/DDBJ databases">
        <title>Anoxygenic phototrophic Chloroflexota member uses a Type I reaction center.</title>
        <authorList>
            <person name="Tsuji J.M."/>
            <person name="Shaw N.A."/>
            <person name="Nagashima S."/>
            <person name="Venkiteswaran J."/>
            <person name="Schiff S.L."/>
            <person name="Hanada S."/>
            <person name="Tank M."/>
            <person name="Neufeld J.D."/>
        </authorList>
    </citation>
    <scope>NUCLEOTIDE SEQUENCE [LARGE SCALE GENOMIC DNA]</scope>
    <source>
        <strain evidence="2">L227-S17</strain>
    </source>
</reference>
<organism evidence="2 4">
    <name type="scientific">Candidatus Chlorohelix allophototropha</name>
    <dbReference type="NCBI Taxonomy" id="3003348"/>
    <lineage>
        <taxon>Bacteria</taxon>
        <taxon>Bacillati</taxon>
        <taxon>Chloroflexota</taxon>
        <taxon>Chloroflexia</taxon>
        <taxon>Candidatus Chloroheliales</taxon>
        <taxon>Candidatus Chloroheliaceae</taxon>
        <taxon>Candidatus Chlorohelix</taxon>
    </lineage>
</organism>
<protein>
    <submittedName>
        <fullName evidence="2">Uncharacterized protein</fullName>
    </submittedName>
</protein>
<proteinExistence type="predicted"/>
<keyword evidence="5" id="KW-1185">Reference proteome</keyword>
<evidence type="ECO:0000313" key="2">
    <source>
        <dbReference type="EMBL" id="NWJ47083.1"/>
    </source>
</evidence>
<keyword evidence="3" id="KW-0614">Plasmid</keyword>
<evidence type="ECO:0000313" key="3">
    <source>
        <dbReference type="EMBL" id="WJW70396.1"/>
    </source>
</evidence>
<feature type="region of interest" description="Disordered" evidence="1">
    <location>
        <begin position="354"/>
        <end position="431"/>
    </location>
</feature>
<feature type="compositionally biased region" description="Basic and acidic residues" evidence="1">
    <location>
        <begin position="220"/>
        <end position="229"/>
    </location>
</feature>
<evidence type="ECO:0000313" key="5">
    <source>
        <dbReference type="Proteomes" id="UP001431572"/>
    </source>
</evidence>
<accession>A0A8T7M4S0</accession>
<geneLocation type="plasmid" evidence="3 5">
    <name>unnamed2</name>
</geneLocation>
<sequence>MPFFDFFSKLRPGGRADPFAGTGGGDFYDLKDEELKDYSPKTLSRLCDTRDLELSPIRIADGIALFQGGRLAAALLVGTGNFSLSGETEVAQVIGGFHAVLCRLTTAEIQFKVRMVEAGLEPLAQQIDYALSGNTSAALHRVALGQKQFLAELAGTEELVERRNYAILSVTSPRLAEMEEAYRRETGLPGPLFSGVSLKTQAPLLQTPKPGHKKANLSLKEQRQGQRNLENRREEMEQAMYEEYKRSLQLLRRDQELLVVGLSALGLNITPLPDWEFTALFAEYLRPELADEVRRTDSLRSRRMSIRPQPPFSLSGFVGAQSQLVVASNLPDNSAFWEGRQIAGTALERVATVNAVPPPSPAPDQQPYRPMGGRVPIPKSIPPVEAPLGKGNRAEISKEAPPSGGKESDQPGNTRRSGTAVLPEFKSPQNK</sequence>
<dbReference type="Proteomes" id="UP001431572">
    <property type="component" value="Plasmid unnamed2"/>
</dbReference>
<dbReference type="AlphaFoldDB" id="A0A8T7M4S0"/>
<evidence type="ECO:0000256" key="1">
    <source>
        <dbReference type="SAM" id="MobiDB-lite"/>
    </source>
</evidence>
<gene>
    <name evidence="2" type="ORF">HXX08_14580</name>
    <name evidence="3" type="ORF">OZ401_004972</name>
</gene>
<dbReference type="Proteomes" id="UP000521676">
    <property type="component" value="Unassembled WGS sequence"/>
</dbReference>
<dbReference type="EMBL" id="JACATZ010000002">
    <property type="protein sequence ID" value="NWJ47083.1"/>
    <property type="molecule type" value="Genomic_DNA"/>
</dbReference>
<feature type="region of interest" description="Disordered" evidence="1">
    <location>
        <begin position="205"/>
        <end position="229"/>
    </location>
</feature>
<reference evidence="3" key="2">
    <citation type="journal article" date="2024" name="Nature">
        <title>Anoxygenic phototroph of the Chloroflexota uses a type I reaction centre.</title>
        <authorList>
            <person name="Tsuji J.M."/>
            <person name="Shaw N.A."/>
            <person name="Nagashima S."/>
            <person name="Venkiteswaran J.J."/>
            <person name="Schiff S.L."/>
            <person name="Watanabe T."/>
            <person name="Fukui M."/>
            <person name="Hanada S."/>
            <person name="Tank M."/>
            <person name="Neufeld J.D."/>
        </authorList>
    </citation>
    <scope>NUCLEOTIDE SEQUENCE</scope>
    <source>
        <strain evidence="3">L227-S17</strain>
        <plasmid evidence="3 5">unnamed2</plasmid>
    </source>
</reference>
<dbReference type="RefSeq" id="WP_341472264.1">
    <property type="nucleotide sequence ID" value="NZ_CP128402.1"/>
</dbReference>
<dbReference type="EMBL" id="CP128402">
    <property type="protein sequence ID" value="WJW70396.1"/>
    <property type="molecule type" value="Genomic_DNA"/>
</dbReference>